<keyword evidence="4" id="KW-1185">Reference proteome</keyword>
<name>A0A2K1QGH9_9PEZI</name>
<feature type="region of interest" description="Disordered" evidence="2">
    <location>
        <begin position="1"/>
        <end position="35"/>
    </location>
</feature>
<dbReference type="InParanoid" id="A0A2K1QGH9"/>
<reference evidence="3 4" key="1">
    <citation type="submission" date="2017-06" db="EMBL/GenBank/DDBJ databases">
        <title>Draft genome sequence of a variant of Elsinoe murrayae.</title>
        <authorList>
            <person name="Cheng Q."/>
        </authorList>
    </citation>
    <scope>NUCLEOTIDE SEQUENCE [LARGE SCALE GENOMIC DNA]</scope>
    <source>
        <strain evidence="3 4">CQ-2017a</strain>
    </source>
</reference>
<feature type="compositionally biased region" description="Pro residues" evidence="2">
    <location>
        <begin position="1"/>
        <end position="10"/>
    </location>
</feature>
<feature type="coiled-coil region" evidence="1">
    <location>
        <begin position="161"/>
        <end position="202"/>
    </location>
</feature>
<feature type="region of interest" description="Disordered" evidence="2">
    <location>
        <begin position="51"/>
        <end position="92"/>
    </location>
</feature>
<evidence type="ECO:0000313" key="3">
    <source>
        <dbReference type="EMBL" id="PNS14264.1"/>
    </source>
</evidence>
<dbReference type="EMBL" id="NKHZ01000088">
    <property type="protein sequence ID" value="PNS14264.1"/>
    <property type="molecule type" value="Genomic_DNA"/>
</dbReference>
<comment type="caution">
    <text evidence="3">The sequence shown here is derived from an EMBL/GenBank/DDBJ whole genome shotgun (WGS) entry which is preliminary data.</text>
</comment>
<evidence type="ECO:0000256" key="2">
    <source>
        <dbReference type="SAM" id="MobiDB-lite"/>
    </source>
</evidence>
<dbReference type="OrthoDB" id="5342758at2759"/>
<evidence type="ECO:0000313" key="4">
    <source>
        <dbReference type="Proteomes" id="UP000243797"/>
    </source>
</evidence>
<evidence type="ECO:0000256" key="1">
    <source>
        <dbReference type="SAM" id="Coils"/>
    </source>
</evidence>
<proteinExistence type="predicted"/>
<gene>
    <name evidence="3" type="ORF">CAC42_6777</name>
</gene>
<organism evidence="3 4">
    <name type="scientific">Sphaceloma murrayae</name>
    <dbReference type="NCBI Taxonomy" id="2082308"/>
    <lineage>
        <taxon>Eukaryota</taxon>
        <taxon>Fungi</taxon>
        <taxon>Dikarya</taxon>
        <taxon>Ascomycota</taxon>
        <taxon>Pezizomycotina</taxon>
        <taxon>Dothideomycetes</taxon>
        <taxon>Dothideomycetidae</taxon>
        <taxon>Myriangiales</taxon>
        <taxon>Elsinoaceae</taxon>
        <taxon>Sphaceloma</taxon>
    </lineage>
</organism>
<sequence>MPLAPIPPPITSSIYLPARSSPSPAPPRPQPWYHRKAKHLEYDLQLLLDAQAAGLANPQDQPPTPSASSISDPLGRSDAGTPASFSHPRHDRKISLRSARAGLYTTMRRLAALKSEEVVETTALAERTASSHAQLLAWSERRSRLRSRAEEIASGPDVGVAKELKERADGLQPEIMELEDRLAKLRNEQRRLRREAEEVGNRVEAKLSGYTRGLEGLEREVREFLGDLRPVEAEVLFDGREDDGEGDEQAFWQLAPKRRTLEMATDVVGKERDRAEGRLELVETEREALLEGAMVWKDTVRLVEGFEKELREDMRSMGIEGGSDERLKDTLVKMDDVIEGLESQLKLAETKGWKLLIAAIGAELDAFVKGREVLHQALEAIEGPRDQPLFDGMDDEEQAVKSVIRAPKGTLRDDQGSHDGRIEELDHAFERSPPANGLHDTDEDDDGPDPELMISHHDPDTVEYCTP</sequence>
<protein>
    <recommendedName>
        <fullName evidence="5">Autophagy-related protein 28</fullName>
    </recommendedName>
</protein>
<evidence type="ECO:0008006" key="5">
    <source>
        <dbReference type="Google" id="ProtNLM"/>
    </source>
</evidence>
<feature type="compositionally biased region" description="Basic and acidic residues" evidence="2">
    <location>
        <begin position="410"/>
        <end position="430"/>
    </location>
</feature>
<feature type="region of interest" description="Disordered" evidence="2">
    <location>
        <begin position="408"/>
        <end position="467"/>
    </location>
</feature>
<dbReference type="STRING" id="2082308.A0A2K1QGH9"/>
<dbReference type="Proteomes" id="UP000243797">
    <property type="component" value="Unassembled WGS sequence"/>
</dbReference>
<dbReference type="AlphaFoldDB" id="A0A2K1QGH9"/>
<keyword evidence="1" id="KW-0175">Coiled coil</keyword>
<accession>A0A2K1QGH9</accession>